<feature type="domain" description="HTH tetR-type" evidence="3">
    <location>
        <begin position="10"/>
        <end position="70"/>
    </location>
</feature>
<dbReference type="InterPro" id="IPR009057">
    <property type="entry name" value="Homeodomain-like_sf"/>
</dbReference>
<dbReference type="SUPFAM" id="SSF46689">
    <property type="entry name" value="Homeodomain-like"/>
    <property type="match status" value="1"/>
</dbReference>
<accession>A0A0R1TZB8</accession>
<dbReference type="InterPro" id="IPR001647">
    <property type="entry name" value="HTH_TetR"/>
</dbReference>
<evidence type="ECO:0000313" key="4">
    <source>
        <dbReference type="EMBL" id="KRL83957.1"/>
    </source>
</evidence>
<sequence length="207" mass="23932">MSEKRGFHHGDLKNEIIKQGLKIIDKKGFKAVELKDIAKACGVSTPSIYRHFNNKVSLMENLLLNVSEIFYDFLATGLKANLKKDPKENLICMGLRFVKFSQEYPHYFEFLFYSGFERHIILETDTHLKHFHEKNSFELFKQEVIKYLNGCGIKQNYTPHIVNLWSYISGLAGIVDSLDTTEKDKILAGYIRSMVQTYTLGITHTDN</sequence>
<keyword evidence="1 2" id="KW-0238">DNA-binding</keyword>
<name>A0A0R1TZB8_9LACO</name>
<dbReference type="PATRIC" id="fig|1423724.4.peg.1283"/>
<dbReference type="PANTHER" id="PTHR43479:SF20">
    <property type="entry name" value="HTH TETR-TYPE DOMAIN-CONTAINING PROTEIN"/>
    <property type="match status" value="1"/>
</dbReference>
<evidence type="ECO:0000256" key="1">
    <source>
        <dbReference type="ARBA" id="ARBA00023125"/>
    </source>
</evidence>
<dbReference type="InterPro" id="IPR050624">
    <property type="entry name" value="HTH-type_Tx_Regulator"/>
</dbReference>
<dbReference type="Gene3D" id="1.10.357.10">
    <property type="entry name" value="Tetracycline Repressor, domain 2"/>
    <property type="match status" value="1"/>
</dbReference>
<dbReference type="eggNOG" id="COG1309">
    <property type="taxonomic scope" value="Bacteria"/>
</dbReference>
<evidence type="ECO:0000256" key="2">
    <source>
        <dbReference type="PROSITE-ProRule" id="PRU00335"/>
    </source>
</evidence>
<keyword evidence="5" id="KW-1185">Reference proteome</keyword>
<dbReference type="AlphaFoldDB" id="A0A0R1TZB8"/>
<dbReference type="Proteomes" id="UP000051324">
    <property type="component" value="Unassembled WGS sequence"/>
</dbReference>
<evidence type="ECO:0000259" key="3">
    <source>
        <dbReference type="PROSITE" id="PS50977"/>
    </source>
</evidence>
<protein>
    <submittedName>
        <fullName evidence="4">AcrR family transcriptional regulator</fullName>
    </submittedName>
</protein>
<evidence type="ECO:0000313" key="5">
    <source>
        <dbReference type="Proteomes" id="UP000051324"/>
    </source>
</evidence>
<dbReference type="PANTHER" id="PTHR43479">
    <property type="entry name" value="ACREF/ENVCD OPERON REPRESSOR-RELATED"/>
    <property type="match status" value="1"/>
</dbReference>
<dbReference type="Pfam" id="PF00440">
    <property type="entry name" value="TetR_N"/>
    <property type="match status" value="1"/>
</dbReference>
<dbReference type="OrthoDB" id="9814200at2"/>
<dbReference type="STRING" id="1423724.FC32_GL001227"/>
<feature type="DNA-binding region" description="H-T-H motif" evidence="2">
    <location>
        <begin position="33"/>
        <end position="52"/>
    </location>
</feature>
<organism evidence="4 5">
    <name type="scientific">Ligilactobacillus apodemi DSM 16634 = JCM 16172</name>
    <dbReference type="NCBI Taxonomy" id="1423724"/>
    <lineage>
        <taxon>Bacteria</taxon>
        <taxon>Bacillati</taxon>
        <taxon>Bacillota</taxon>
        <taxon>Bacilli</taxon>
        <taxon>Lactobacillales</taxon>
        <taxon>Lactobacillaceae</taxon>
        <taxon>Ligilactobacillus</taxon>
    </lineage>
</organism>
<reference evidence="4 5" key="1">
    <citation type="journal article" date="2015" name="Genome Announc.">
        <title>Expanding the biotechnology potential of lactobacilli through comparative genomics of 213 strains and associated genera.</title>
        <authorList>
            <person name="Sun Z."/>
            <person name="Harris H.M."/>
            <person name="McCann A."/>
            <person name="Guo C."/>
            <person name="Argimon S."/>
            <person name="Zhang W."/>
            <person name="Yang X."/>
            <person name="Jeffery I.B."/>
            <person name="Cooney J.C."/>
            <person name="Kagawa T.F."/>
            <person name="Liu W."/>
            <person name="Song Y."/>
            <person name="Salvetti E."/>
            <person name="Wrobel A."/>
            <person name="Rasinkangas P."/>
            <person name="Parkhill J."/>
            <person name="Rea M.C."/>
            <person name="O'Sullivan O."/>
            <person name="Ritari J."/>
            <person name="Douillard F.P."/>
            <person name="Paul Ross R."/>
            <person name="Yang R."/>
            <person name="Briner A.E."/>
            <person name="Felis G.E."/>
            <person name="de Vos W.M."/>
            <person name="Barrangou R."/>
            <person name="Klaenhammer T.R."/>
            <person name="Caufield P.W."/>
            <person name="Cui Y."/>
            <person name="Zhang H."/>
            <person name="O'Toole P.W."/>
        </authorList>
    </citation>
    <scope>NUCLEOTIDE SEQUENCE [LARGE SCALE GENOMIC DNA]</scope>
    <source>
        <strain evidence="4 5">DSM 16634</strain>
    </source>
</reference>
<dbReference type="PROSITE" id="PS50977">
    <property type="entry name" value="HTH_TETR_2"/>
    <property type="match status" value="1"/>
</dbReference>
<comment type="caution">
    <text evidence="4">The sequence shown here is derived from an EMBL/GenBank/DDBJ whole genome shotgun (WGS) entry which is preliminary data.</text>
</comment>
<dbReference type="RefSeq" id="WP_025087664.1">
    <property type="nucleotide sequence ID" value="NZ_AZFT01000053.1"/>
</dbReference>
<dbReference type="PRINTS" id="PR00455">
    <property type="entry name" value="HTHTETR"/>
</dbReference>
<dbReference type="GO" id="GO:0003677">
    <property type="term" value="F:DNA binding"/>
    <property type="evidence" value="ECO:0007669"/>
    <property type="project" value="UniProtKB-UniRule"/>
</dbReference>
<dbReference type="EMBL" id="AZFT01000053">
    <property type="protein sequence ID" value="KRL83957.1"/>
    <property type="molecule type" value="Genomic_DNA"/>
</dbReference>
<gene>
    <name evidence="4" type="ORF">FC32_GL001227</name>
</gene>
<proteinExistence type="predicted"/>